<feature type="region of interest" description="Disordered" evidence="6">
    <location>
        <begin position="415"/>
        <end position="445"/>
    </location>
</feature>
<dbReference type="Pfam" id="PF02653">
    <property type="entry name" value="BPD_transp_2"/>
    <property type="match status" value="2"/>
</dbReference>
<dbReference type="PANTHER" id="PTHR32196:SF72">
    <property type="entry name" value="RIBOSE IMPORT PERMEASE PROTEIN RBSC"/>
    <property type="match status" value="1"/>
</dbReference>
<protein>
    <submittedName>
        <fullName evidence="8">ABC transporter permease</fullName>
    </submittedName>
</protein>
<dbReference type="EMBL" id="VSSS01000018">
    <property type="protein sequence ID" value="TYL96609.1"/>
    <property type="molecule type" value="Genomic_DNA"/>
</dbReference>
<dbReference type="OrthoDB" id="9808136at2"/>
<dbReference type="InterPro" id="IPR001851">
    <property type="entry name" value="ABC_transp_permease"/>
</dbReference>
<feature type="transmembrane region" description="Helical" evidence="7">
    <location>
        <begin position="204"/>
        <end position="222"/>
    </location>
</feature>
<evidence type="ECO:0000256" key="1">
    <source>
        <dbReference type="ARBA" id="ARBA00004651"/>
    </source>
</evidence>
<accession>A0A5D3KLA7</accession>
<dbReference type="GO" id="GO:0022857">
    <property type="term" value="F:transmembrane transporter activity"/>
    <property type="evidence" value="ECO:0007669"/>
    <property type="project" value="InterPro"/>
</dbReference>
<feature type="transmembrane region" description="Helical" evidence="7">
    <location>
        <begin position="301"/>
        <end position="322"/>
    </location>
</feature>
<organism evidence="8 9">
    <name type="scientific">Bradyrhizobium rifense</name>
    <dbReference type="NCBI Taxonomy" id="515499"/>
    <lineage>
        <taxon>Bacteria</taxon>
        <taxon>Pseudomonadati</taxon>
        <taxon>Pseudomonadota</taxon>
        <taxon>Alphaproteobacteria</taxon>
        <taxon>Hyphomicrobiales</taxon>
        <taxon>Nitrobacteraceae</taxon>
        <taxon>Bradyrhizobium</taxon>
    </lineage>
</organism>
<gene>
    <name evidence="8" type="ORF">FXB40_11205</name>
</gene>
<keyword evidence="3 7" id="KW-0812">Transmembrane</keyword>
<dbReference type="GO" id="GO:0005886">
    <property type="term" value="C:plasma membrane"/>
    <property type="evidence" value="ECO:0007669"/>
    <property type="project" value="UniProtKB-SubCell"/>
</dbReference>
<evidence type="ECO:0000313" key="9">
    <source>
        <dbReference type="Proteomes" id="UP000324758"/>
    </source>
</evidence>
<feature type="transmembrane region" description="Helical" evidence="7">
    <location>
        <begin position="77"/>
        <end position="94"/>
    </location>
</feature>
<feature type="transmembrane region" description="Helical" evidence="7">
    <location>
        <begin position="177"/>
        <end position="197"/>
    </location>
</feature>
<name>A0A5D3KLA7_9BRAD</name>
<proteinExistence type="predicted"/>
<evidence type="ECO:0000256" key="6">
    <source>
        <dbReference type="SAM" id="MobiDB-lite"/>
    </source>
</evidence>
<dbReference type="AlphaFoldDB" id="A0A5D3KLA7"/>
<keyword evidence="4 7" id="KW-1133">Transmembrane helix</keyword>
<feature type="transmembrane region" description="Helical" evidence="7">
    <location>
        <begin position="257"/>
        <end position="280"/>
    </location>
</feature>
<dbReference type="CDD" id="cd06579">
    <property type="entry name" value="TM_PBP1_transp_AraH_like"/>
    <property type="match status" value="1"/>
</dbReference>
<keyword evidence="9" id="KW-1185">Reference proteome</keyword>
<dbReference type="RefSeq" id="WP_148772272.1">
    <property type="nucleotide sequence ID" value="NZ_VSSS01000018.1"/>
</dbReference>
<evidence type="ECO:0000256" key="4">
    <source>
        <dbReference type="ARBA" id="ARBA00022989"/>
    </source>
</evidence>
<dbReference type="Proteomes" id="UP000324758">
    <property type="component" value="Unassembled WGS sequence"/>
</dbReference>
<keyword evidence="5 7" id="KW-0472">Membrane</keyword>
<keyword evidence="2" id="KW-1003">Cell membrane</keyword>
<reference evidence="8 9" key="1">
    <citation type="submission" date="2019-08" db="EMBL/GenBank/DDBJ databases">
        <title>Bradyrhizobium hipponensis sp. nov., a rhizobium isolated from a Lupinus angustifolius root nodule in Tunisia.</title>
        <authorList>
            <person name="Off K."/>
            <person name="Rejili M."/>
            <person name="Mars M."/>
            <person name="Brachmann A."/>
            <person name="Marin M."/>
        </authorList>
    </citation>
    <scope>NUCLEOTIDE SEQUENCE [LARGE SCALE GENOMIC DNA]</scope>
    <source>
        <strain evidence="8 9">CTAW71</strain>
    </source>
</reference>
<dbReference type="PANTHER" id="PTHR32196">
    <property type="entry name" value="ABC TRANSPORTER PERMEASE PROTEIN YPHD-RELATED-RELATED"/>
    <property type="match status" value="1"/>
</dbReference>
<feature type="transmembrane region" description="Helical" evidence="7">
    <location>
        <begin position="100"/>
        <end position="125"/>
    </location>
</feature>
<evidence type="ECO:0000313" key="8">
    <source>
        <dbReference type="EMBL" id="TYL96609.1"/>
    </source>
</evidence>
<feature type="transmembrane region" description="Helical" evidence="7">
    <location>
        <begin position="337"/>
        <end position="368"/>
    </location>
</feature>
<evidence type="ECO:0000256" key="3">
    <source>
        <dbReference type="ARBA" id="ARBA00022692"/>
    </source>
</evidence>
<comment type="caution">
    <text evidence="8">The sequence shown here is derived from an EMBL/GenBank/DDBJ whole genome shotgun (WGS) entry which is preliminary data.</text>
</comment>
<comment type="subcellular location">
    <subcellularLocation>
        <location evidence="1">Cell membrane</location>
        <topology evidence="1">Multi-pass membrane protein</topology>
    </subcellularLocation>
</comment>
<feature type="transmembrane region" description="Helical" evidence="7">
    <location>
        <begin position="146"/>
        <end position="165"/>
    </location>
</feature>
<evidence type="ECO:0000256" key="7">
    <source>
        <dbReference type="SAM" id="Phobius"/>
    </source>
</evidence>
<feature type="transmembrane region" description="Helical" evidence="7">
    <location>
        <begin position="50"/>
        <end position="70"/>
    </location>
</feature>
<evidence type="ECO:0000256" key="5">
    <source>
        <dbReference type="ARBA" id="ARBA00023136"/>
    </source>
</evidence>
<sequence length="445" mass="46539">MKALVHLLSRTKLYWGLLLICLIGALISPHTSSGHNIFLSYGNLTDVLRQVSITGLVATGMTMVILLGGIDLSVGSVMGFSTVICAMLLTKPGWTSASVMGVPAAILVGGAAVALAARFVFAGLARGRYVSAGRRREVSLTRWQSMGIPGLLGLLAAIAIGWWTMNQVPAKFGVLGVLLIAPCLAMVLGGINGLLIVAGRLQPFIATLAMMVSALGIARLTAGSDNAVVPVYTGTNATEAFELLRSMLWGVLPVPSVFFLAAICLFGAILRFTTFGRYAYAIGGNIEAARLSGIKVAQVQLTAYLLSGLLAGIAGVLFVAQYRQGKPDAGTGLELDAIAAVVIGGTSLMGGRGGLAGTFVGVLIFGLLSDILQLQNIDSNVQLVMKGLIIVCTVLVQEQNLGQLVARWRFRRSGEAQADPRTAEPHRPPSAAKAQLAREDLDEAS</sequence>
<evidence type="ECO:0000256" key="2">
    <source>
        <dbReference type="ARBA" id="ARBA00022475"/>
    </source>
</evidence>